<comment type="catalytic activity">
    <reaction evidence="7">
        <text>D-fructose + ATP = D-fructose 6-phosphate + ADP + H(+)</text>
        <dbReference type="Rhea" id="RHEA:16125"/>
        <dbReference type="ChEBI" id="CHEBI:15378"/>
        <dbReference type="ChEBI" id="CHEBI:30616"/>
        <dbReference type="ChEBI" id="CHEBI:37721"/>
        <dbReference type="ChEBI" id="CHEBI:61527"/>
        <dbReference type="ChEBI" id="CHEBI:456216"/>
        <dbReference type="EC" id="2.7.1.4"/>
    </reaction>
</comment>
<organism evidence="8 9">
    <name type="scientific">Paenibacillus haidiansis</name>
    <dbReference type="NCBI Taxonomy" id="1574488"/>
    <lineage>
        <taxon>Bacteria</taxon>
        <taxon>Bacillati</taxon>
        <taxon>Bacillota</taxon>
        <taxon>Bacilli</taxon>
        <taxon>Bacillales</taxon>
        <taxon>Paenibacillaceae</taxon>
        <taxon>Paenibacillus</taxon>
    </lineage>
</organism>
<evidence type="ECO:0000313" key="9">
    <source>
        <dbReference type="Proteomes" id="UP001306950"/>
    </source>
</evidence>
<keyword evidence="3" id="KW-0479">Metal-binding</keyword>
<gene>
    <name evidence="8" type="ORF">V3851_00735</name>
</gene>
<dbReference type="EC" id="2.7.1.4" evidence="6"/>
<comment type="cofactor">
    <cofactor evidence="1">
        <name>Mg(2+)</name>
        <dbReference type="ChEBI" id="CHEBI:18420"/>
    </cofactor>
</comment>
<sequence>MMIGAVEAGGTKMVCGIGNERGDILERTSFPTSQPAETLERIISYFRDKPVDAIGIGSFGPIGLDPARPEYGHITTTPKPGWSGCDFLGTLKREYDVPYGWDTDVNAAALGEVIWGAAKGLDSCVYYTIGTGIGMGVVAEGKAVHGLLHPEAGHIPVRRHPDDAFAGNCPYHGDCLEGMASGLALERRWGVQGKELPKSHPAWSLEAYYIGQAVTATVLTLSPKKVIIGGGVMGQNQLYPLIREEVRRNLRGYISAPELGEGIDRYIVAPGLGSDAGLKGALALGLNALQAGS</sequence>
<dbReference type="InterPro" id="IPR043129">
    <property type="entry name" value="ATPase_NBD"/>
</dbReference>
<evidence type="ECO:0000256" key="1">
    <source>
        <dbReference type="ARBA" id="ARBA00001946"/>
    </source>
</evidence>
<comment type="similarity">
    <text evidence="2">Belongs to the ROK (NagC/XylR) family.</text>
</comment>
<name>A0ABU7VKQ4_9BACL</name>
<dbReference type="Gene3D" id="3.30.420.40">
    <property type="match status" value="2"/>
</dbReference>
<evidence type="ECO:0000256" key="5">
    <source>
        <dbReference type="ARBA" id="ARBA00022842"/>
    </source>
</evidence>
<dbReference type="Proteomes" id="UP001306950">
    <property type="component" value="Unassembled WGS sequence"/>
</dbReference>
<dbReference type="PROSITE" id="PS01125">
    <property type="entry name" value="ROK"/>
    <property type="match status" value="1"/>
</dbReference>
<evidence type="ECO:0000313" key="8">
    <source>
        <dbReference type="EMBL" id="MEF2964340.1"/>
    </source>
</evidence>
<dbReference type="SUPFAM" id="SSF53067">
    <property type="entry name" value="Actin-like ATPase domain"/>
    <property type="match status" value="1"/>
</dbReference>
<dbReference type="InterPro" id="IPR000600">
    <property type="entry name" value="ROK"/>
</dbReference>
<keyword evidence="5" id="KW-0460">Magnesium</keyword>
<evidence type="ECO:0000256" key="4">
    <source>
        <dbReference type="ARBA" id="ARBA00022833"/>
    </source>
</evidence>
<evidence type="ECO:0000256" key="2">
    <source>
        <dbReference type="ARBA" id="ARBA00006479"/>
    </source>
</evidence>
<reference evidence="8 9" key="1">
    <citation type="submission" date="2024-02" db="EMBL/GenBank/DDBJ databases">
        <title>A nitrogen-fixing paenibacillus bacterium.</title>
        <authorList>
            <person name="Zhang W.L."/>
            <person name="Chen S.F."/>
        </authorList>
    </citation>
    <scope>NUCLEOTIDE SEQUENCE [LARGE SCALE GENOMIC DNA]</scope>
    <source>
        <strain evidence="8 9">M1</strain>
    </source>
</reference>
<protein>
    <recommendedName>
        <fullName evidence="6">fructokinase</fullName>
        <ecNumber evidence="6">2.7.1.4</ecNumber>
    </recommendedName>
</protein>
<evidence type="ECO:0000256" key="7">
    <source>
        <dbReference type="ARBA" id="ARBA00048451"/>
    </source>
</evidence>
<keyword evidence="4" id="KW-0862">Zinc</keyword>
<proteinExistence type="inferred from homology"/>
<accession>A0ABU7VKQ4</accession>
<dbReference type="RefSeq" id="WP_331844580.1">
    <property type="nucleotide sequence ID" value="NZ_JAZHPZ010000001.1"/>
</dbReference>
<evidence type="ECO:0000256" key="3">
    <source>
        <dbReference type="ARBA" id="ARBA00022723"/>
    </source>
</evidence>
<dbReference type="PANTHER" id="PTHR42742:SF3">
    <property type="entry name" value="FRUCTOKINASE"/>
    <property type="match status" value="1"/>
</dbReference>
<dbReference type="EMBL" id="JAZHPZ010000001">
    <property type="protein sequence ID" value="MEF2964340.1"/>
    <property type="molecule type" value="Genomic_DNA"/>
</dbReference>
<dbReference type="CDD" id="cd24067">
    <property type="entry name" value="ASKHA_NBD_ROK_BsFRK-like"/>
    <property type="match status" value="1"/>
</dbReference>
<evidence type="ECO:0000256" key="6">
    <source>
        <dbReference type="ARBA" id="ARBA00038887"/>
    </source>
</evidence>
<keyword evidence="9" id="KW-1185">Reference proteome</keyword>
<comment type="caution">
    <text evidence="8">The sequence shown here is derived from an EMBL/GenBank/DDBJ whole genome shotgun (WGS) entry which is preliminary data.</text>
</comment>
<dbReference type="InterPro" id="IPR049874">
    <property type="entry name" value="ROK_cs"/>
</dbReference>
<dbReference type="PANTHER" id="PTHR42742">
    <property type="entry name" value="TRANSCRIPTIONAL REPRESSOR MPRA"/>
    <property type="match status" value="1"/>
</dbReference>
<dbReference type="Pfam" id="PF00480">
    <property type="entry name" value="ROK"/>
    <property type="match status" value="1"/>
</dbReference>
<dbReference type="InterPro" id="IPR051804">
    <property type="entry name" value="Carb_Metab_Reg_Kinase/Isom"/>
</dbReference>